<dbReference type="InterPro" id="IPR004435">
    <property type="entry name" value="MobB_dom"/>
</dbReference>
<reference evidence="2 3" key="1">
    <citation type="submission" date="2016-08" db="EMBL/GenBank/DDBJ databases">
        <authorList>
            <person name="Seilhamer J.J."/>
        </authorList>
    </citation>
    <scope>NUCLEOTIDE SEQUENCE [LARGE SCALE GENOMIC DNA]</scope>
    <source>
        <strain evidence="2 3">PH27A</strain>
    </source>
</reference>
<dbReference type="OrthoDB" id="9804758at2"/>
<dbReference type="SUPFAM" id="SSF52540">
    <property type="entry name" value="P-loop containing nucleoside triphosphate hydrolases"/>
    <property type="match status" value="1"/>
</dbReference>
<keyword evidence="3" id="KW-1185">Reference proteome</keyword>
<dbReference type="AlphaFoldDB" id="A0A1E2VBY4"/>
<organism evidence="2 3">
    <name type="scientific">Terasakiispira papahanaumokuakeensis</name>
    <dbReference type="NCBI Taxonomy" id="197479"/>
    <lineage>
        <taxon>Bacteria</taxon>
        <taxon>Pseudomonadati</taxon>
        <taxon>Pseudomonadota</taxon>
        <taxon>Gammaproteobacteria</taxon>
        <taxon>Oceanospirillales</taxon>
        <taxon>Terasakiispira</taxon>
    </lineage>
</organism>
<dbReference type="InterPro" id="IPR052539">
    <property type="entry name" value="MGD_biosynthesis_adapter"/>
</dbReference>
<dbReference type="InterPro" id="IPR027417">
    <property type="entry name" value="P-loop_NTPase"/>
</dbReference>
<proteinExistence type="predicted"/>
<dbReference type="Pfam" id="PF03205">
    <property type="entry name" value="MobB"/>
    <property type="match status" value="1"/>
</dbReference>
<dbReference type="GO" id="GO:0006777">
    <property type="term" value="P:Mo-molybdopterin cofactor biosynthetic process"/>
    <property type="evidence" value="ECO:0007669"/>
    <property type="project" value="InterPro"/>
</dbReference>
<protein>
    <submittedName>
        <fullName evidence="2">Molybdopterin-guanine dinucleotide biosynthesis protein B</fullName>
    </submittedName>
</protein>
<dbReference type="Gene3D" id="3.40.50.300">
    <property type="entry name" value="P-loop containing nucleotide triphosphate hydrolases"/>
    <property type="match status" value="1"/>
</dbReference>
<dbReference type="EMBL" id="MDTQ01000001">
    <property type="protein sequence ID" value="ODC04326.1"/>
    <property type="molecule type" value="Genomic_DNA"/>
</dbReference>
<evidence type="ECO:0000259" key="1">
    <source>
        <dbReference type="Pfam" id="PF03205"/>
    </source>
</evidence>
<dbReference type="PANTHER" id="PTHR40072:SF1">
    <property type="entry name" value="MOLYBDOPTERIN-GUANINE DINUCLEOTIDE BIOSYNTHESIS ADAPTER PROTEIN"/>
    <property type="match status" value="1"/>
</dbReference>
<dbReference type="FunFam" id="3.40.50.300:FF:000920">
    <property type="entry name" value="Molybdopterin-guanine dinucleotide biosynthesis protein B"/>
    <property type="match status" value="1"/>
</dbReference>
<comment type="caution">
    <text evidence="2">The sequence shown here is derived from an EMBL/GenBank/DDBJ whole genome shotgun (WGS) entry which is preliminary data.</text>
</comment>
<dbReference type="CDD" id="cd03116">
    <property type="entry name" value="MobB"/>
    <property type="match status" value="1"/>
</dbReference>
<accession>A0A1E2VBY4</accession>
<evidence type="ECO:0000313" key="2">
    <source>
        <dbReference type="EMBL" id="ODC04326.1"/>
    </source>
</evidence>
<dbReference type="STRING" id="197479.BFW38_13075"/>
<feature type="domain" description="Molybdopterin-guanine dinucleotide biosynthesis protein B (MobB)" evidence="1">
    <location>
        <begin position="12"/>
        <end position="145"/>
    </location>
</feature>
<gene>
    <name evidence="2" type="ORF">BFW38_13075</name>
</gene>
<name>A0A1E2VBY4_9GAMM</name>
<dbReference type="RefSeq" id="WP_068999308.1">
    <property type="nucleotide sequence ID" value="NZ_MDTQ01000001.1"/>
</dbReference>
<dbReference type="PANTHER" id="PTHR40072">
    <property type="entry name" value="MOLYBDOPTERIN-GUANINE DINUCLEOTIDE BIOSYNTHESIS ADAPTER PROTEIN-RELATED"/>
    <property type="match status" value="1"/>
</dbReference>
<dbReference type="Proteomes" id="UP000094291">
    <property type="component" value="Unassembled WGS sequence"/>
</dbReference>
<evidence type="ECO:0000313" key="3">
    <source>
        <dbReference type="Proteomes" id="UP000094291"/>
    </source>
</evidence>
<sequence>MSHYASFPRPLLGFSAWSGTGKTTLLKALLPRLKARGLRIACVKHAHHDFDVDQPGKDSHTLRHAGAGQMLIASDRRWALMVEAPRDEAPSLDEMLQHFNPSEVDLVLVEGFKAEPFPKLELHRMSVDKPWRFPDDPQILAIATDSPNQVPEGNVLPVLDLNDLDAIETWVLDELRRQQASSGDIASQPL</sequence>
<dbReference type="NCBIfam" id="TIGR00176">
    <property type="entry name" value="mobB"/>
    <property type="match status" value="1"/>
</dbReference>
<dbReference type="GO" id="GO:0005525">
    <property type="term" value="F:GTP binding"/>
    <property type="evidence" value="ECO:0007669"/>
    <property type="project" value="InterPro"/>
</dbReference>